<reference evidence="1" key="1">
    <citation type="journal article" date="2014" name="Int. J. Syst. Evol. Microbiol.">
        <title>Complete genome sequence of Corynebacterium casei LMG S-19264T (=DSM 44701T), isolated from a smear-ripened cheese.</title>
        <authorList>
            <consortium name="US DOE Joint Genome Institute (JGI-PGF)"/>
            <person name="Walter F."/>
            <person name="Albersmeier A."/>
            <person name="Kalinowski J."/>
            <person name="Ruckert C."/>
        </authorList>
    </citation>
    <scope>NUCLEOTIDE SEQUENCE</scope>
    <source>
        <strain evidence="1">CGMCC 1.15448</strain>
    </source>
</reference>
<dbReference type="AlphaFoldDB" id="A0A8J2UCB8"/>
<reference evidence="1" key="2">
    <citation type="submission" date="2020-09" db="EMBL/GenBank/DDBJ databases">
        <authorList>
            <person name="Sun Q."/>
            <person name="Zhou Y."/>
        </authorList>
    </citation>
    <scope>NUCLEOTIDE SEQUENCE</scope>
    <source>
        <strain evidence="1">CGMCC 1.15448</strain>
    </source>
</reference>
<evidence type="ECO:0000313" key="2">
    <source>
        <dbReference type="Proteomes" id="UP000607559"/>
    </source>
</evidence>
<evidence type="ECO:0008006" key="3">
    <source>
        <dbReference type="Google" id="ProtNLM"/>
    </source>
</evidence>
<proteinExistence type="predicted"/>
<name>A0A8J2UCB8_9BACT</name>
<dbReference type="InterPro" id="IPR011990">
    <property type="entry name" value="TPR-like_helical_dom_sf"/>
</dbReference>
<comment type="caution">
    <text evidence="1">The sequence shown here is derived from an EMBL/GenBank/DDBJ whole genome shotgun (WGS) entry which is preliminary data.</text>
</comment>
<evidence type="ECO:0000313" key="1">
    <source>
        <dbReference type="EMBL" id="GGA95853.1"/>
    </source>
</evidence>
<dbReference type="Proteomes" id="UP000607559">
    <property type="component" value="Unassembled WGS sequence"/>
</dbReference>
<dbReference type="RefSeq" id="WP_188930923.1">
    <property type="nucleotide sequence ID" value="NZ_BMJC01000002.1"/>
</dbReference>
<organism evidence="1 2">
    <name type="scientific">Puia dinghuensis</name>
    <dbReference type="NCBI Taxonomy" id="1792502"/>
    <lineage>
        <taxon>Bacteria</taxon>
        <taxon>Pseudomonadati</taxon>
        <taxon>Bacteroidota</taxon>
        <taxon>Chitinophagia</taxon>
        <taxon>Chitinophagales</taxon>
        <taxon>Chitinophagaceae</taxon>
        <taxon>Puia</taxon>
    </lineage>
</organism>
<keyword evidence="2" id="KW-1185">Reference proteome</keyword>
<accession>A0A8J2UCB8</accession>
<dbReference type="Gene3D" id="1.25.40.10">
    <property type="entry name" value="Tetratricopeptide repeat domain"/>
    <property type="match status" value="1"/>
</dbReference>
<protein>
    <recommendedName>
        <fullName evidence="3">Tetratricopeptide repeat protein</fullName>
    </recommendedName>
</protein>
<gene>
    <name evidence="1" type="ORF">GCM10011511_18920</name>
</gene>
<sequence length="263" mass="29531">MTPDQTRLLIDHLDENLRSKATAPPDDIIANDPEAEKEWNYLSLAVDAIKDAGLNQQVAAVRTAWKAGQAADASSTVPGVTTKSRTPVRTLYRYTLRAAAVILIITGSTAIYKYLSVSSASLYDRYYSSYSLNTARGAGDTDLISQAYNAKDWTTVRHLAATAKPHTNQTDFLAGMACLEQKQYDEAISHFEQIIAVNSHAGTDYYQDEAEYYLAISWLARKKINEAMPILEKILTDQHHQYHEKVMKMSFLDLRLAQYKENK</sequence>
<dbReference type="EMBL" id="BMJC01000002">
    <property type="protein sequence ID" value="GGA95853.1"/>
    <property type="molecule type" value="Genomic_DNA"/>
</dbReference>
<dbReference type="SUPFAM" id="SSF48452">
    <property type="entry name" value="TPR-like"/>
    <property type="match status" value="1"/>
</dbReference>